<dbReference type="PANTHER" id="PTHR14187:SF5">
    <property type="entry name" value="HEAT SHOCK 70 KDA PROTEIN 12A"/>
    <property type="match status" value="1"/>
</dbReference>
<dbReference type="CDD" id="cd10229">
    <property type="entry name" value="ASKHA_NBD_HSP70_HSPA12"/>
    <property type="match status" value="1"/>
</dbReference>
<dbReference type="PANTHER" id="PTHR14187">
    <property type="entry name" value="ALPHA KINASE/ELONGATION FACTOR 2 KINASE"/>
    <property type="match status" value="1"/>
</dbReference>
<gene>
    <name evidence="1" type="ORF">CSSPJE1EN1_LOCUS8007</name>
</gene>
<dbReference type="Proteomes" id="UP001497444">
    <property type="component" value="Chromosome 15"/>
</dbReference>
<keyword evidence="2" id="KW-1185">Reference proteome</keyword>
<organism evidence="1 2">
    <name type="scientific">Sphagnum jensenii</name>
    <dbReference type="NCBI Taxonomy" id="128206"/>
    <lineage>
        <taxon>Eukaryota</taxon>
        <taxon>Viridiplantae</taxon>
        <taxon>Streptophyta</taxon>
        <taxon>Embryophyta</taxon>
        <taxon>Bryophyta</taxon>
        <taxon>Sphagnophytina</taxon>
        <taxon>Sphagnopsida</taxon>
        <taxon>Sphagnales</taxon>
        <taxon>Sphagnaceae</taxon>
        <taxon>Sphagnum</taxon>
    </lineage>
</organism>
<name>A0ABP0W7M9_9BRYO</name>
<dbReference type="EMBL" id="OZ020110">
    <property type="protein sequence ID" value="CAK9262529.1"/>
    <property type="molecule type" value="Genomic_DNA"/>
</dbReference>
<reference evidence="1" key="1">
    <citation type="submission" date="2024-02" db="EMBL/GenBank/DDBJ databases">
        <authorList>
            <consortium name="ELIXIR-Norway"/>
            <consortium name="Elixir Norway"/>
        </authorList>
    </citation>
    <scope>NUCLEOTIDE SEQUENCE</scope>
</reference>
<accession>A0ABP0W7M9</accession>
<evidence type="ECO:0000313" key="2">
    <source>
        <dbReference type="Proteomes" id="UP001497444"/>
    </source>
</evidence>
<proteinExistence type="predicted"/>
<protein>
    <submittedName>
        <fullName evidence="1">Uncharacterized protein</fullName>
    </submittedName>
</protein>
<dbReference type="Gene3D" id="3.30.420.40">
    <property type="match status" value="1"/>
</dbReference>
<dbReference type="SUPFAM" id="SSF53067">
    <property type="entry name" value="Actin-like ATPase domain"/>
    <property type="match status" value="2"/>
</dbReference>
<dbReference type="InterPro" id="IPR043129">
    <property type="entry name" value="ATPase_NBD"/>
</dbReference>
<evidence type="ECO:0000313" key="1">
    <source>
        <dbReference type="EMBL" id="CAK9262529.1"/>
    </source>
</evidence>
<sequence length="610" mass="68007">MRNWMMGAPRSVSEARVVVGLDFGTTYSGYAYSHKSDPSEIYTFYEWPGASKPYCKTITGIYYKPAVAAAADGGDSLVNPSWGFKARTEYEKDTAAARRLLRRSVSNTDDMQQPILGTYLTRFKLHLAGKDAGYSSAPDLPPGFTANDVISDYLRQIGRHILKRLQDYYGSQMSMEFVQWCVTVPSIWSDNAKRQMKACMINAGLVTDHVPANGKQLDAGSPHPLIMVLEPEAAACYCHRSIRHLSLKQGDKLLVADIGGGTTDIVVQEWVGNDERFKVKEVTRSTGGLCGGTYVDRQFMIHLCERIGCLGKHLEQFPEYVPQLLKMWEDIKCSFGDPSTIGDDIELRLSRKLADAWQEYEKGLGLPEREAYDEIQLSHSDMKSIFDPVVEQNLDLIGDQLSQTNGNTVMLVVGGFASSPYLMTKIKERFRDQVRQIISPPNPGSAICQGAVALAMNPNGIVSRVARKTYGIEILPDFVEGVDPPEYHAYINGVKKCKNRFEIFIQKNTVVDIDHSITKYFDMFSKVLSIKLFSSDEVSPKYITGESCVLEGELRIDISQSHKYLKHDVGLCVSMYFGKSCIEVKAGIQDPKKARASGPGEYKMEVAIAF</sequence>